<dbReference type="InterPro" id="IPR002156">
    <property type="entry name" value="RNaseH_domain"/>
</dbReference>
<evidence type="ECO:0000313" key="3">
    <source>
        <dbReference type="EMBL" id="KAK3229233.1"/>
    </source>
</evidence>
<protein>
    <recommendedName>
        <fullName evidence="5">RNase H type-1 domain-containing protein</fullName>
    </recommendedName>
</protein>
<dbReference type="Pfam" id="PF13456">
    <property type="entry name" value="RVT_3"/>
    <property type="match status" value="1"/>
</dbReference>
<evidence type="ECO:0000259" key="1">
    <source>
        <dbReference type="Pfam" id="PF13456"/>
    </source>
</evidence>
<dbReference type="GO" id="GO:0009826">
    <property type="term" value="P:unidimensional cell growth"/>
    <property type="evidence" value="ECO:0007669"/>
    <property type="project" value="TreeGrafter"/>
</dbReference>
<dbReference type="Pfam" id="PF24714">
    <property type="entry name" value="TOR1L1_N"/>
    <property type="match status" value="1"/>
</dbReference>
<keyword evidence="4" id="KW-1185">Reference proteome</keyword>
<comment type="caution">
    <text evidence="3">The sequence shown here is derived from an EMBL/GenBank/DDBJ whole genome shotgun (WGS) entry which is preliminary data.</text>
</comment>
<dbReference type="GO" id="GO:0010005">
    <property type="term" value="C:cortical microtubule, transverse to long axis"/>
    <property type="evidence" value="ECO:0007669"/>
    <property type="project" value="TreeGrafter"/>
</dbReference>
<organism evidence="3 4">
    <name type="scientific">Dipteronia sinensis</name>
    <dbReference type="NCBI Taxonomy" id="43782"/>
    <lineage>
        <taxon>Eukaryota</taxon>
        <taxon>Viridiplantae</taxon>
        <taxon>Streptophyta</taxon>
        <taxon>Embryophyta</taxon>
        <taxon>Tracheophyta</taxon>
        <taxon>Spermatophyta</taxon>
        <taxon>Magnoliopsida</taxon>
        <taxon>eudicotyledons</taxon>
        <taxon>Gunneridae</taxon>
        <taxon>Pentapetalae</taxon>
        <taxon>rosids</taxon>
        <taxon>malvids</taxon>
        <taxon>Sapindales</taxon>
        <taxon>Sapindaceae</taxon>
        <taxon>Hippocastanoideae</taxon>
        <taxon>Acereae</taxon>
        <taxon>Dipteronia</taxon>
    </lineage>
</organism>
<dbReference type="AlphaFoldDB" id="A0AAE0B452"/>
<dbReference type="Proteomes" id="UP001281410">
    <property type="component" value="Unassembled WGS sequence"/>
</dbReference>
<evidence type="ECO:0008006" key="5">
    <source>
        <dbReference type="Google" id="ProtNLM"/>
    </source>
</evidence>
<dbReference type="SUPFAM" id="SSF48371">
    <property type="entry name" value="ARM repeat"/>
    <property type="match status" value="1"/>
</dbReference>
<dbReference type="GO" id="GO:0004523">
    <property type="term" value="F:RNA-DNA hybrid ribonuclease activity"/>
    <property type="evidence" value="ECO:0007669"/>
    <property type="project" value="InterPro"/>
</dbReference>
<dbReference type="GO" id="GO:0003676">
    <property type="term" value="F:nucleic acid binding"/>
    <property type="evidence" value="ECO:0007669"/>
    <property type="project" value="InterPro"/>
</dbReference>
<dbReference type="PANTHER" id="PTHR31355:SF7">
    <property type="entry name" value="MICROTUBULE-ASSOCIATED PROTEIN TORTIFOLIA1"/>
    <property type="match status" value="1"/>
</dbReference>
<evidence type="ECO:0000259" key="2">
    <source>
        <dbReference type="Pfam" id="PF24714"/>
    </source>
</evidence>
<proteinExistence type="predicted"/>
<name>A0AAE0B452_9ROSI</name>
<dbReference type="GO" id="GO:0008017">
    <property type="term" value="F:microtubule binding"/>
    <property type="evidence" value="ECO:0007669"/>
    <property type="project" value="InterPro"/>
</dbReference>
<dbReference type="SUPFAM" id="SSF53098">
    <property type="entry name" value="Ribonuclease H-like"/>
    <property type="match status" value="1"/>
</dbReference>
<feature type="domain" description="TORTIFOLIA1/SINE1-2 N-terminal" evidence="2">
    <location>
        <begin position="62"/>
        <end position="124"/>
    </location>
</feature>
<dbReference type="EMBL" id="JANJYJ010000001">
    <property type="protein sequence ID" value="KAK3229233.1"/>
    <property type="molecule type" value="Genomic_DNA"/>
</dbReference>
<dbReference type="GO" id="GO:0010031">
    <property type="term" value="P:circumnutation"/>
    <property type="evidence" value="ECO:0007669"/>
    <property type="project" value="TreeGrafter"/>
</dbReference>
<evidence type="ECO:0000313" key="4">
    <source>
        <dbReference type="Proteomes" id="UP001281410"/>
    </source>
</evidence>
<sequence>MVHDNVHSLHGIIDYLSSLARRIRQLLHDINIPLILEQRKHLLRVLLNICLYQKKWFTYRLEVGAIAPQSLESLMQTILECLRSTDWAKCKAATDALTALALHSSNLVADGVASTLTVLEACRFEDHYGQASVGAVLHSEDGNVVWRLHEGVGIATNNVAVYRALILGLKYALKKGFKHIRVHGDSMLVPVTFMYIIFANVFRRVW</sequence>
<dbReference type="InterPro" id="IPR057600">
    <property type="entry name" value="TORTIFOLIA1/SINE1-2_N"/>
</dbReference>
<dbReference type="InterPro" id="IPR012337">
    <property type="entry name" value="RNaseH-like_sf"/>
</dbReference>
<dbReference type="InterPro" id="IPR016024">
    <property type="entry name" value="ARM-type_fold"/>
</dbReference>
<reference evidence="3" key="1">
    <citation type="journal article" date="2023" name="Plant J.">
        <title>Genome sequences and population genomics provide insights into the demographic history, inbreeding, and mutation load of two 'living fossil' tree species of Dipteronia.</title>
        <authorList>
            <person name="Feng Y."/>
            <person name="Comes H.P."/>
            <person name="Chen J."/>
            <person name="Zhu S."/>
            <person name="Lu R."/>
            <person name="Zhang X."/>
            <person name="Li P."/>
            <person name="Qiu J."/>
            <person name="Olsen K.M."/>
            <person name="Qiu Y."/>
        </authorList>
    </citation>
    <scope>NUCLEOTIDE SEQUENCE</scope>
    <source>
        <strain evidence="3">NBL</strain>
    </source>
</reference>
<gene>
    <name evidence="3" type="ORF">Dsin_001114</name>
</gene>
<feature type="domain" description="RNase H type-1" evidence="1">
    <location>
        <begin position="126"/>
        <end position="189"/>
    </location>
</feature>
<dbReference type="Gene3D" id="3.30.420.10">
    <property type="entry name" value="Ribonuclease H-like superfamily/Ribonuclease H"/>
    <property type="match status" value="1"/>
</dbReference>
<dbReference type="PANTHER" id="PTHR31355">
    <property type="entry name" value="MICROTUBULE-ASSOCIATED PROTEIN TORTIFOLIA1"/>
    <property type="match status" value="1"/>
</dbReference>
<dbReference type="InterPro" id="IPR036397">
    <property type="entry name" value="RNaseH_sf"/>
</dbReference>
<accession>A0AAE0B452</accession>
<dbReference type="InterPro" id="IPR033337">
    <property type="entry name" value="TORTIFOLIA1/SINE1-2"/>
</dbReference>